<dbReference type="EC" id="2.5.1.89" evidence="2"/>
<gene>
    <name evidence="2 3" type="primary">uppS</name>
    <name evidence="3" type="ORF">H1011_01775</name>
</gene>
<keyword evidence="2" id="KW-0460">Magnesium</keyword>
<accession>A0A832UPR9</accession>
<dbReference type="GO" id="GO:0000287">
    <property type="term" value="F:magnesium ion binding"/>
    <property type="evidence" value="ECO:0007669"/>
    <property type="project" value="UniProtKB-UniRule"/>
</dbReference>
<dbReference type="NCBIfam" id="TIGR00055">
    <property type="entry name" value="uppS"/>
    <property type="match status" value="1"/>
</dbReference>
<comment type="function">
    <text evidence="2">Catalyzes the sequential condensation of isopentenyl diphosphate (IPP) with geranylgeranyl diphosphate (GGPP) to yield (2Z,6Z,10Z,14Z,18Z,22Z,26Z,30E,34E,38E)-undecaprenyl diphosphate (tritrans,heptacis-UPP). It is probably the precursor of glycosyl carrier lipids.</text>
</comment>
<dbReference type="GO" id="GO:0045547">
    <property type="term" value="F:ditrans,polycis-polyprenyl diphosphate synthase [(2E,6E)-farnesyl diphosphate specific] activity"/>
    <property type="evidence" value="ECO:0007669"/>
    <property type="project" value="TreeGrafter"/>
</dbReference>
<dbReference type="Proteomes" id="UP000604391">
    <property type="component" value="Unassembled WGS sequence"/>
</dbReference>
<dbReference type="AlphaFoldDB" id="A0A832UPR9"/>
<feature type="active site" description="Proton acceptor" evidence="2">
    <location>
        <position position="61"/>
    </location>
</feature>
<evidence type="ECO:0000313" key="3">
    <source>
        <dbReference type="EMBL" id="HIJ99536.1"/>
    </source>
</evidence>
<feature type="binding site" evidence="2">
    <location>
        <begin position="177"/>
        <end position="179"/>
    </location>
    <ligand>
        <name>substrate</name>
    </ligand>
</feature>
<feature type="binding site" evidence="2">
    <location>
        <position position="172"/>
    </location>
    <ligand>
        <name>substrate</name>
    </ligand>
</feature>
<comment type="cofactor">
    <cofactor evidence="2">
        <name>Mg(2+)</name>
        <dbReference type="ChEBI" id="CHEBI:18420"/>
    </cofactor>
    <text evidence="2">Binds 2 magnesium ions per subunit.</text>
</comment>
<dbReference type="EMBL" id="DVAD01000010">
    <property type="protein sequence ID" value="HIJ99536.1"/>
    <property type="molecule type" value="Genomic_DNA"/>
</dbReference>
<comment type="similarity">
    <text evidence="2">Belongs to the UPP synthase family.</text>
</comment>
<dbReference type="PANTHER" id="PTHR10291:SF43">
    <property type="entry name" value="DEHYDRODOLICHYL DIPHOSPHATE SYNTHASE COMPLEX SUBUNIT DHDDS"/>
    <property type="match status" value="1"/>
</dbReference>
<keyword evidence="4" id="KW-1185">Reference proteome</keyword>
<keyword evidence="1 2" id="KW-0808">Transferase</keyword>
<protein>
    <recommendedName>
        <fullName evidence="2">Tritrans,polycis-undecaprenyl-diphosphate synthase (geranylgeranyl-diphosphate specific)</fullName>
        <ecNumber evidence="2">2.5.1.89</ecNumber>
    </recommendedName>
    <alternativeName>
        <fullName evidence="2">Undecaprenyl diphosphate synthase</fullName>
        <shortName evidence="2">UDS</shortName>
    </alternativeName>
    <alternativeName>
        <fullName evidence="2">Undecaprenyl pyrophosphate synthase</fullName>
        <shortName evidence="2">UPP synthase</shortName>
    </alternativeName>
</protein>
<sequence length="222" mass="25468">MNYPLHMAIIPDGCRRWSSEKGSLPWDGHLKGIEVMETVSKWLLSETPVKHLTAYGLSASNLRRPSVQLKALEKLYVKYFTKLSKDEDIHENQVRVGIIGSRDLVPEKVLKATDIAVEATADYDSKFFRVALAYSGRQEIVDAAKKSEGNLSVESISRNLYSDYPDVDLIFRTSECRLSDFMLWGSSYSELYFLDKYWPDVTIDDIKTALEDYDSRQRRHGK</sequence>
<dbReference type="Gene3D" id="3.40.1180.10">
    <property type="entry name" value="Decaprenyl diphosphate synthase-like"/>
    <property type="match status" value="1"/>
</dbReference>
<keyword evidence="2" id="KW-0479">Metal-binding</keyword>
<name>A0A832UPR9_9ARCH</name>
<feature type="binding site" evidence="2">
    <location>
        <position position="64"/>
    </location>
    <ligand>
        <name>substrate</name>
    </ligand>
</feature>
<evidence type="ECO:0000256" key="2">
    <source>
        <dbReference type="HAMAP-Rule" id="MF_01139"/>
    </source>
</evidence>
<dbReference type="InterPro" id="IPR018520">
    <property type="entry name" value="UPP_synth-like_CS"/>
</dbReference>
<evidence type="ECO:0000313" key="4">
    <source>
        <dbReference type="Proteomes" id="UP000604391"/>
    </source>
</evidence>
<feature type="binding site" evidence="2">
    <location>
        <position position="12"/>
    </location>
    <ligand>
        <name>Mg(2+)</name>
        <dbReference type="ChEBI" id="CHEBI:18420"/>
    </ligand>
</feature>
<dbReference type="PANTHER" id="PTHR10291">
    <property type="entry name" value="DEHYDRODOLICHYL DIPHOSPHATE SYNTHASE FAMILY MEMBER"/>
    <property type="match status" value="1"/>
</dbReference>
<dbReference type="GO" id="GO:0016094">
    <property type="term" value="P:polyprenol biosynthetic process"/>
    <property type="evidence" value="ECO:0007669"/>
    <property type="project" value="TreeGrafter"/>
</dbReference>
<dbReference type="CDD" id="cd00475">
    <property type="entry name" value="Cis_IPPS"/>
    <property type="match status" value="1"/>
</dbReference>
<organism evidence="3 4">
    <name type="scientific">Candidatus Undinarchaeum marinum</name>
    <dbReference type="NCBI Taxonomy" id="2756141"/>
    <lineage>
        <taxon>Archaea</taxon>
        <taxon>Candidatus Undinarchaeota</taxon>
        <taxon>Candidatus Undinarchaeia</taxon>
        <taxon>Candidatus Undinarchaeales</taxon>
        <taxon>Candidatus Undinarchaeaceae</taxon>
        <taxon>Candidatus Undinarchaeum</taxon>
    </lineage>
</organism>
<comment type="subunit">
    <text evidence="2">Homodimer.</text>
</comment>
<dbReference type="SUPFAM" id="SSF64005">
    <property type="entry name" value="Undecaprenyl diphosphate synthase"/>
    <property type="match status" value="1"/>
</dbReference>
<comment type="caution">
    <text evidence="3">The sequence shown here is derived from an EMBL/GenBank/DDBJ whole genome shotgun (WGS) entry which is preliminary data.</text>
</comment>
<feature type="active site" evidence="2">
    <location>
        <position position="12"/>
    </location>
</feature>
<feature type="binding site" evidence="2">
    <location>
        <position position="17"/>
    </location>
    <ligand>
        <name>substrate</name>
    </ligand>
</feature>
<dbReference type="PROSITE" id="PS01066">
    <property type="entry name" value="UPP_SYNTHASE"/>
    <property type="match status" value="1"/>
</dbReference>
<comment type="catalytic activity">
    <reaction evidence="2">
        <text>geranylgeranyl diphosphate + 7 isopentenyl diphosphate = tri-trans,hepta-cis-undecaprenyl diphosphate + 7 diphosphate</text>
        <dbReference type="Rhea" id="RHEA:27622"/>
        <dbReference type="ChEBI" id="CHEBI:33019"/>
        <dbReference type="ChEBI" id="CHEBI:57533"/>
        <dbReference type="ChEBI" id="CHEBI:60388"/>
        <dbReference type="ChEBI" id="CHEBI:128769"/>
        <dbReference type="EC" id="2.5.1.89"/>
    </reaction>
</comment>
<dbReference type="InterPro" id="IPR036424">
    <property type="entry name" value="UPP_synth-like_sf"/>
</dbReference>
<dbReference type="HAMAP" id="MF_01139">
    <property type="entry name" value="ISPT"/>
    <property type="match status" value="1"/>
</dbReference>
<reference evidence="3 4" key="1">
    <citation type="journal article" name="Nat. Commun.">
        <title>Undinarchaeota illuminate DPANN phylogeny and the impact of gene transfer on archaeal evolution.</title>
        <authorList>
            <person name="Dombrowski N."/>
            <person name="Williams T.A."/>
            <person name="Sun J."/>
            <person name="Woodcroft B.J."/>
            <person name="Lee J.H."/>
            <person name="Minh B.Q."/>
            <person name="Rinke C."/>
            <person name="Spang A."/>
        </authorList>
    </citation>
    <scope>NUCLEOTIDE SEQUENCE [LARGE SCALE GENOMIC DNA]</scope>
    <source>
        <strain evidence="3">MAG_bin17</strain>
    </source>
</reference>
<dbReference type="Pfam" id="PF01255">
    <property type="entry name" value="Prenyltransf"/>
    <property type="match status" value="1"/>
</dbReference>
<evidence type="ECO:0000256" key="1">
    <source>
        <dbReference type="ARBA" id="ARBA00022679"/>
    </source>
</evidence>
<proteinExistence type="inferred from homology"/>
<dbReference type="InterPro" id="IPR001441">
    <property type="entry name" value="UPP_synth-like"/>
</dbReference>
<comment type="caution">
    <text evidence="2">Lacks conserved residue(s) required for the propagation of feature annotation.</text>
</comment>
<feature type="binding site" evidence="2">
    <location>
        <position position="29"/>
    </location>
    <ligand>
        <name>substrate</name>
    </ligand>
</feature>
<feature type="binding site" evidence="2">
    <location>
        <position position="190"/>
    </location>
    <ligand>
        <name>Mg(2+)</name>
        <dbReference type="ChEBI" id="CHEBI:18420"/>
    </ligand>
</feature>